<accession>A0AAU9K0J3</accession>
<comment type="caution">
    <text evidence="1">The sequence shown here is derived from an EMBL/GenBank/DDBJ whole genome shotgun (WGS) entry which is preliminary data.</text>
</comment>
<protein>
    <submittedName>
        <fullName evidence="1">Uncharacterized protein</fullName>
    </submittedName>
</protein>
<dbReference type="AlphaFoldDB" id="A0AAU9K0J3"/>
<dbReference type="EMBL" id="CAJZBQ010000054">
    <property type="protein sequence ID" value="CAG9332566.1"/>
    <property type="molecule type" value="Genomic_DNA"/>
</dbReference>
<keyword evidence="2" id="KW-1185">Reference proteome</keyword>
<reference evidence="1" key="1">
    <citation type="submission" date="2021-09" db="EMBL/GenBank/DDBJ databases">
        <authorList>
            <consortium name="AG Swart"/>
            <person name="Singh M."/>
            <person name="Singh A."/>
            <person name="Seah K."/>
            <person name="Emmerich C."/>
        </authorList>
    </citation>
    <scope>NUCLEOTIDE SEQUENCE</scope>
    <source>
        <strain evidence="1">ATCC30299</strain>
    </source>
</reference>
<organism evidence="1 2">
    <name type="scientific">Blepharisma stoltei</name>
    <dbReference type="NCBI Taxonomy" id="1481888"/>
    <lineage>
        <taxon>Eukaryota</taxon>
        <taxon>Sar</taxon>
        <taxon>Alveolata</taxon>
        <taxon>Ciliophora</taxon>
        <taxon>Postciliodesmatophora</taxon>
        <taxon>Heterotrichea</taxon>
        <taxon>Heterotrichida</taxon>
        <taxon>Blepharismidae</taxon>
        <taxon>Blepharisma</taxon>
    </lineage>
</organism>
<proteinExistence type="predicted"/>
<evidence type="ECO:0000313" key="1">
    <source>
        <dbReference type="EMBL" id="CAG9332566.1"/>
    </source>
</evidence>
<sequence>MPKEFILLRKHKYINMAETTTWTWRYFLNKHQVGKPSWEMVRHPLVYIGREFFFASEANHGTWVFTSGDSLKGTRSSWTTDSFLACRTVGAWHDTGVISRKISPKDFGARKSYPAVQNSTVAEGGVSAESL</sequence>
<name>A0AAU9K0J3_9CILI</name>
<gene>
    <name evidence="1" type="ORF">BSTOLATCC_MIC56057</name>
</gene>
<evidence type="ECO:0000313" key="2">
    <source>
        <dbReference type="Proteomes" id="UP001162131"/>
    </source>
</evidence>
<dbReference type="Proteomes" id="UP001162131">
    <property type="component" value="Unassembled WGS sequence"/>
</dbReference>